<evidence type="ECO:0000313" key="3">
    <source>
        <dbReference type="EMBL" id="MFB9106572.1"/>
    </source>
</evidence>
<dbReference type="Pfam" id="PF10145">
    <property type="entry name" value="PhageMin_Tail"/>
    <property type="match status" value="1"/>
</dbReference>
<reference evidence="3 4" key="1">
    <citation type="submission" date="2024-09" db="EMBL/GenBank/DDBJ databases">
        <authorList>
            <person name="Sun Q."/>
            <person name="Mori K."/>
        </authorList>
    </citation>
    <scope>NUCLEOTIDE SEQUENCE [LARGE SCALE GENOMIC DNA]</scope>
    <source>
        <strain evidence="3 4">CECT 8300</strain>
    </source>
</reference>
<evidence type="ECO:0000259" key="2">
    <source>
        <dbReference type="Pfam" id="PF10145"/>
    </source>
</evidence>
<proteinExistence type="predicted"/>
<sequence length="1189" mass="129760">MAKYITDENIRLNIIINGNSAQKELLDLEKTTKSYKKANTELRAEKKKLIADGKKESEAFKNLTKEIRDNNVVIKQNELRMSALQKEIGITGLTMSQLKQRATVLRLALNHAIPGGADEKRYNAELKQISARLTELKTKGQQTKLSLSGIADGFNRYAALGASVVATTTGVVLGLQKIIDYNGKLADAQSDVQKTTGQTKEEVDELTKSFGSLETRTSRIDLLKIAEEGGRIGIAKDEIQDFVAVMNKANVALGDSFSGGVEQVASKLGKLKLLFKETKDIGVEQAYSSIGSAINELGANGVATESNIADFATRLGSLSDDLKPTIQDALGLGAAFEESGVQSEIAGRSYSIFLGEAAQRSDKFAEVMGITTAEVENLINTNPTEFFLQFSETLSETSESGVDTAKTLDKLGLSADGTRKIVGAAGNNVDRFRELLVLSNKSMIEGTSLSNEYNIKNTNLAATLDKVKKRLMGAFSSEAVTSGLNGLVTWIGKLTGAVTSVNEAYNEESKQTVLNAVNYRRLASESQTLLNRYQNLTKEGLVPTTAQKKELDLITLQLKDRLGDSVISIDQETGSYQLNSAAVKEQIKLKALMADKEAVTLISRRLRAKEAIETETLNAQSTKKELDLRREYFESTNAEILKTIRTTSGMTEAGKLQLLRSLDGYKELDVAKQKDIVANETLNTQKQREIDLTNQLKGLNVNETEADKLFKETTESPKEGAEKYVGNTRFIFQGGKWVPQKDTVIPSGGNVSGSGSVDSGKTDETKLTEQDLTDFIKKQREDRLLDGKEGIEKELALIDEKYNAEIEKANENHLSTTNLEAERELEKQELILLRQQEFKDKLNEIEENDKLTAEEKEVEQAELDFEKHTNNLLLLQLNKEEETALLLRLEAAEKTALENINDKYRKQDIKAAEATRKQKVALQNKILDNAVDVAGRETRVGQALLAVKGILAAKETLISLGVLKAKVATTTAGATADIAAGTAKTASAGFPQNIPLLIGFAAQVVGIIAAIKSATSAANSVTATGYEDGLYPVTRAQDGKLFNAKYGGNTKTGMVYEPTLFSTPKGNFLAGEKGRNEPELIVDGAAFKQINPDVKSSFMREIARVKGFEAGLYPTQTSTNVTPEATTVTLEGANGSNTEIAMALNRASAIFEKLENEGIIAYMSDDLRNMKKVQKGLDDYQTLLNKNKR</sequence>
<organism evidence="3 4">
    <name type="scientific">Algibacter miyuki</name>
    <dbReference type="NCBI Taxonomy" id="1306933"/>
    <lineage>
        <taxon>Bacteria</taxon>
        <taxon>Pseudomonadati</taxon>
        <taxon>Bacteroidota</taxon>
        <taxon>Flavobacteriia</taxon>
        <taxon>Flavobacteriales</taxon>
        <taxon>Flavobacteriaceae</taxon>
        <taxon>Algibacter</taxon>
    </lineage>
</organism>
<evidence type="ECO:0000256" key="1">
    <source>
        <dbReference type="SAM" id="Coils"/>
    </source>
</evidence>
<dbReference type="InterPro" id="IPR010090">
    <property type="entry name" value="Phage_tape_meas"/>
</dbReference>
<feature type="coiled-coil region" evidence="1">
    <location>
        <begin position="816"/>
        <end position="917"/>
    </location>
</feature>
<name>A0ABV5H3U6_9FLAO</name>
<evidence type="ECO:0000313" key="4">
    <source>
        <dbReference type="Proteomes" id="UP001589590"/>
    </source>
</evidence>
<gene>
    <name evidence="3" type="ORF">ACFFU1_16810</name>
</gene>
<dbReference type="Proteomes" id="UP001589590">
    <property type="component" value="Unassembled WGS sequence"/>
</dbReference>
<dbReference type="NCBIfam" id="TIGR01760">
    <property type="entry name" value="tape_meas_TP901"/>
    <property type="match status" value="1"/>
</dbReference>
<accession>A0ABV5H3U6</accession>
<comment type="caution">
    <text evidence="3">The sequence shown here is derived from an EMBL/GenBank/DDBJ whole genome shotgun (WGS) entry which is preliminary data.</text>
</comment>
<protein>
    <submittedName>
        <fullName evidence="3">Phage tail tape measure protein</fullName>
    </submittedName>
</protein>
<dbReference type="RefSeq" id="WP_290270661.1">
    <property type="nucleotide sequence ID" value="NZ_JAUFQP010000010.1"/>
</dbReference>
<keyword evidence="4" id="KW-1185">Reference proteome</keyword>
<keyword evidence="1" id="KW-0175">Coiled coil</keyword>
<dbReference type="EMBL" id="JBHMFA010000018">
    <property type="protein sequence ID" value="MFB9106572.1"/>
    <property type="molecule type" value="Genomic_DNA"/>
</dbReference>
<feature type="domain" description="Phage tail tape measure protein" evidence="2">
    <location>
        <begin position="207"/>
        <end position="400"/>
    </location>
</feature>